<dbReference type="PANTHER" id="PTHR48080">
    <property type="entry name" value="D-GALACTONATE DEHYDRATASE-RELATED"/>
    <property type="match status" value="1"/>
</dbReference>
<dbReference type="InterPro" id="IPR034593">
    <property type="entry name" value="DgoD-like"/>
</dbReference>
<dbReference type="InterPro" id="IPR029065">
    <property type="entry name" value="Enolase_C-like"/>
</dbReference>
<gene>
    <name evidence="6" type="primary">rspA</name>
    <name evidence="6" type="ORF">GCM10007977_104090</name>
</gene>
<dbReference type="InterPro" id="IPR029017">
    <property type="entry name" value="Enolase-like_N"/>
</dbReference>
<reference evidence="6" key="2">
    <citation type="submission" date="2020-09" db="EMBL/GenBank/DDBJ databases">
        <authorList>
            <person name="Sun Q."/>
            <person name="Ohkuma M."/>
        </authorList>
    </citation>
    <scope>NUCLEOTIDE SEQUENCE</scope>
    <source>
        <strain evidence="6">JCM 19831</strain>
    </source>
</reference>
<dbReference type="SFLD" id="SFLDS00001">
    <property type="entry name" value="Enolase"/>
    <property type="match status" value="1"/>
</dbReference>
<evidence type="ECO:0000256" key="4">
    <source>
        <dbReference type="SAM" id="MobiDB-lite"/>
    </source>
</evidence>
<organism evidence="6 7">
    <name type="scientific">Dactylosporangium sucinum</name>
    <dbReference type="NCBI Taxonomy" id="1424081"/>
    <lineage>
        <taxon>Bacteria</taxon>
        <taxon>Bacillati</taxon>
        <taxon>Actinomycetota</taxon>
        <taxon>Actinomycetes</taxon>
        <taxon>Micromonosporales</taxon>
        <taxon>Micromonosporaceae</taxon>
        <taxon>Dactylosporangium</taxon>
    </lineage>
</organism>
<dbReference type="Proteomes" id="UP000642070">
    <property type="component" value="Unassembled WGS sequence"/>
</dbReference>
<dbReference type="GO" id="GO:0009063">
    <property type="term" value="P:amino acid catabolic process"/>
    <property type="evidence" value="ECO:0007669"/>
    <property type="project" value="InterPro"/>
</dbReference>
<feature type="domain" description="Mandelate racemase/muconate lactonizing enzyme C-terminal" evidence="5">
    <location>
        <begin position="159"/>
        <end position="283"/>
    </location>
</feature>
<feature type="compositionally biased region" description="Basic and acidic residues" evidence="4">
    <location>
        <begin position="1"/>
        <end position="12"/>
    </location>
</feature>
<evidence type="ECO:0000259" key="5">
    <source>
        <dbReference type="SMART" id="SM00922"/>
    </source>
</evidence>
<dbReference type="PROSITE" id="PS00908">
    <property type="entry name" value="MR_MLE_1"/>
    <property type="match status" value="1"/>
</dbReference>
<evidence type="ECO:0000256" key="2">
    <source>
        <dbReference type="ARBA" id="ARBA00022723"/>
    </source>
</evidence>
<dbReference type="SUPFAM" id="SSF51604">
    <property type="entry name" value="Enolase C-terminal domain-like"/>
    <property type="match status" value="1"/>
</dbReference>
<keyword evidence="3" id="KW-0460">Magnesium</keyword>
<dbReference type="InterPro" id="IPR018110">
    <property type="entry name" value="Mandel_Rmase/mucon_lact_enz_CS"/>
</dbReference>
<evidence type="ECO:0000313" key="6">
    <source>
        <dbReference type="EMBL" id="GGM85484.1"/>
    </source>
</evidence>
<dbReference type="Pfam" id="PF13378">
    <property type="entry name" value="MR_MLE_C"/>
    <property type="match status" value="1"/>
</dbReference>
<dbReference type="GO" id="GO:0000287">
    <property type="term" value="F:magnesium ion binding"/>
    <property type="evidence" value="ECO:0007669"/>
    <property type="project" value="UniProtKB-ARBA"/>
</dbReference>
<dbReference type="InterPro" id="IPR013342">
    <property type="entry name" value="Mandelate_racemase_C"/>
</dbReference>
<dbReference type="Gene3D" id="3.30.390.10">
    <property type="entry name" value="Enolase-like, N-terminal domain"/>
    <property type="match status" value="1"/>
</dbReference>
<evidence type="ECO:0000313" key="7">
    <source>
        <dbReference type="Proteomes" id="UP000642070"/>
    </source>
</evidence>
<accession>A0A917X756</accession>
<evidence type="ECO:0000256" key="1">
    <source>
        <dbReference type="ARBA" id="ARBA00010339"/>
    </source>
</evidence>
<sequence length="432" mass="46526">MTVEHDPNRLLDQDGGLPEARPPWPARDGLRITAVRPIVTAPEGLPLVVVKVETSEPGLHGLGCATFTQRYAAVAAAVAEHVGPLAVGRHPADIEDITRTVHFSSYWRNGPVLNNALSGLDQALWDIAGKRAGLPVYELLGGRVRGGIEVYTHASGNSTDEVLDEAERLIALGYRCVRLQRAEPGLGSYGAAGTGGHYPGSPNPDGWDPERYLRGTPSLFEAARERLGREINLMHDVHSRLTPKQAIMLARSLEPYGLSFLEDVIPPEHYDRLPEVRAASPVPLAVGEQLGSVVDAARLIRDGGVDLIRLHTSAIGGLTPTRKLAALAELCGVRTAFHSPADVSPVGVAANLAVDVSSPAFGFQESHEYNDATHEVFPGCPDVTNGYMYPSDRPGWGVDLDEREAAKYPPTKFLFDRWAAVVRRPDGALEAP</sequence>
<proteinExistence type="inferred from homology"/>
<protein>
    <submittedName>
        <fullName evidence="6">Mandelate racemase</fullName>
    </submittedName>
</protein>
<dbReference type="InterPro" id="IPR036849">
    <property type="entry name" value="Enolase-like_C_sf"/>
</dbReference>
<evidence type="ECO:0000256" key="3">
    <source>
        <dbReference type="ARBA" id="ARBA00022842"/>
    </source>
</evidence>
<dbReference type="Gene3D" id="3.20.20.120">
    <property type="entry name" value="Enolase-like C-terminal domain"/>
    <property type="match status" value="1"/>
</dbReference>
<dbReference type="SMART" id="SM00922">
    <property type="entry name" value="MR_MLE"/>
    <property type="match status" value="1"/>
</dbReference>
<reference evidence="6" key="1">
    <citation type="journal article" date="2014" name="Int. J. Syst. Evol. Microbiol.">
        <title>Complete genome sequence of Corynebacterium casei LMG S-19264T (=DSM 44701T), isolated from a smear-ripened cheese.</title>
        <authorList>
            <consortium name="US DOE Joint Genome Institute (JGI-PGF)"/>
            <person name="Walter F."/>
            <person name="Albersmeier A."/>
            <person name="Kalinowski J."/>
            <person name="Ruckert C."/>
        </authorList>
    </citation>
    <scope>NUCLEOTIDE SEQUENCE</scope>
    <source>
        <strain evidence="6">JCM 19831</strain>
    </source>
</reference>
<dbReference type="GO" id="GO:0016836">
    <property type="term" value="F:hydro-lyase activity"/>
    <property type="evidence" value="ECO:0007669"/>
    <property type="project" value="UniProtKB-ARBA"/>
</dbReference>
<dbReference type="Pfam" id="PF02746">
    <property type="entry name" value="MR_MLE_N"/>
    <property type="match status" value="1"/>
</dbReference>
<dbReference type="PANTHER" id="PTHR48080:SF6">
    <property type="entry name" value="STARVATION-SENSING PROTEIN RSPA"/>
    <property type="match status" value="1"/>
</dbReference>
<dbReference type="RefSeq" id="WP_229837153.1">
    <property type="nucleotide sequence ID" value="NZ_BMPI01000102.1"/>
</dbReference>
<comment type="caution">
    <text evidence="6">The sequence shown here is derived from an EMBL/GenBank/DDBJ whole genome shotgun (WGS) entry which is preliminary data.</text>
</comment>
<dbReference type="InterPro" id="IPR013341">
    <property type="entry name" value="Mandelate_racemase_N_dom"/>
</dbReference>
<dbReference type="EMBL" id="BMPI01000102">
    <property type="protein sequence ID" value="GGM85484.1"/>
    <property type="molecule type" value="Genomic_DNA"/>
</dbReference>
<feature type="region of interest" description="Disordered" evidence="4">
    <location>
        <begin position="1"/>
        <end position="26"/>
    </location>
</feature>
<comment type="similarity">
    <text evidence="1">Belongs to the mandelate racemase/muconate lactonizing enzyme family. GalD subfamily.</text>
</comment>
<dbReference type="FunFam" id="3.20.20.120:FF:000005">
    <property type="entry name" value="Putative L-rhamnonate dehydratase"/>
    <property type="match status" value="1"/>
</dbReference>
<dbReference type="SUPFAM" id="SSF54826">
    <property type="entry name" value="Enolase N-terminal domain-like"/>
    <property type="match status" value="1"/>
</dbReference>
<keyword evidence="7" id="KW-1185">Reference proteome</keyword>
<name>A0A917X756_9ACTN</name>
<dbReference type="AlphaFoldDB" id="A0A917X756"/>
<keyword evidence="2" id="KW-0479">Metal-binding</keyword>